<dbReference type="Proteomes" id="UP000054742">
    <property type="component" value="Unassembled WGS sequence"/>
</dbReference>
<dbReference type="Gene3D" id="2.40.50.100">
    <property type="match status" value="1"/>
</dbReference>
<dbReference type="GO" id="GO:1990281">
    <property type="term" value="C:efflux pump complex"/>
    <property type="evidence" value="ECO:0007669"/>
    <property type="project" value="TreeGrafter"/>
</dbReference>
<reference evidence="1 2" key="1">
    <citation type="submission" date="2015-11" db="EMBL/GenBank/DDBJ databases">
        <title>Genomic analysis of 38 Legionella species identifies large and diverse effector repertoires.</title>
        <authorList>
            <person name="Burstein D."/>
            <person name="Amaro F."/>
            <person name="Zusman T."/>
            <person name="Lifshitz Z."/>
            <person name="Cohen O."/>
            <person name="Gilbert J.A."/>
            <person name="Pupko T."/>
            <person name="Shuman H.A."/>
            <person name="Segal G."/>
        </authorList>
    </citation>
    <scope>NUCLEOTIDE SEQUENCE [LARGE SCALE GENOMIC DNA]</scope>
    <source>
        <strain evidence="1 2">ATCC 43878</strain>
    </source>
</reference>
<name>A0A0W0SL06_9GAMM</name>
<protein>
    <submittedName>
        <fullName evidence="1">Hemolysin D</fullName>
    </submittedName>
</protein>
<dbReference type="PANTHER" id="PTHR30469">
    <property type="entry name" value="MULTIDRUG RESISTANCE PROTEIN MDTA"/>
    <property type="match status" value="1"/>
</dbReference>
<dbReference type="GO" id="GO:0015562">
    <property type="term" value="F:efflux transmembrane transporter activity"/>
    <property type="evidence" value="ECO:0007669"/>
    <property type="project" value="TreeGrafter"/>
</dbReference>
<gene>
    <name evidence="1" type="ORF">Lbru_1464</name>
</gene>
<evidence type="ECO:0000313" key="1">
    <source>
        <dbReference type="EMBL" id="KTC84103.1"/>
    </source>
</evidence>
<dbReference type="Gene3D" id="1.10.287.470">
    <property type="entry name" value="Helix hairpin bin"/>
    <property type="match status" value="1"/>
</dbReference>
<evidence type="ECO:0000313" key="2">
    <source>
        <dbReference type="Proteomes" id="UP000054742"/>
    </source>
</evidence>
<dbReference type="EMBL" id="LNXV01000011">
    <property type="protein sequence ID" value="KTC84103.1"/>
    <property type="molecule type" value="Genomic_DNA"/>
</dbReference>
<dbReference type="SUPFAM" id="SSF111369">
    <property type="entry name" value="HlyD-like secretion proteins"/>
    <property type="match status" value="1"/>
</dbReference>
<dbReference type="STRING" id="29422.Lbru_1464"/>
<dbReference type="PATRIC" id="fig|29422.6.peg.1550"/>
<sequence>MENPKIMTRPEHSLITLKSLLFCLPVIFFGLLATGLTGCNQQTAITFPGYAEGRYTYLSPLFAGTLKSLNVTPGMEVQAGQVLFTLELQPTNQNLTIAKAKIQEVTNQLQKAKVYFELQKTNNLRNTALLKKEIISKEEFEHGRSAYEQALEDKKAAEARLISVQADEKKILWEISQKTVVSPVNAIVYNTFYTEGENIEAGAPVLSLLDPKQVKIIFFVPQNLLGQVRLNQPIEVSYDASKTPIKAKISYIADRVEYTPPVIYSIEERQKLVFRVEAKPDLNTVLSKIHPGQPVSITLDN</sequence>
<proteinExistence type="predicted"/>
<keyword evidence="2" id="KW-1185">Reference proteome</keyword>
<dbReference type="AlphaFoldDB" id="A0A0W0SL06"/>
<dbReference type="PANTHER" id="PTHR30469:SF15">
    <property type="entry name" value="HLYD FAMILY OF SECRETION PROTEINS"/>
    <property type="match status" value="1"/>
</dbReference>
<accession>A0A0W0SL06</accession>
<organism evidence="1 2">
    <name type="scientific">Legionella brunensis</name>
    <dbReference type="NCBI Taxonomy" id="29422"/>
    <lineage>
        <taxon>Bacteria</taxon>
        <taxon>Pseudomonadati</taxon>
        <taxon>Pseudomonadota</taxon>
        <taxon>Gammaproteobacteria</taxon>
        <taxon>Legionellales</taxon>
        <taxon>Legionellaceae</taxon>
        <taxon>Legionella</taxon>
    </lineage>
</organism>
<comment type="caution">
    <text evidence="1">The sequence shown here is derived from an EMBL/GenBank/DDBJ whole genome shotgun (WGS) entry which is preliminary data.</text>
</comment>
<dbReference type="Gene3D" id="2.40.30.170">
    <property type="match status" value="1"/>
</dbReference>